<dbReference type="Proteomes" id="UP001247805">
    <property type="component" value="Unassembled WGS sequence"/>
</dbReference>
<feature type="domain" description="Thioredoxin" evidence="2">
    <location>
        <begin position="23"/>
        <end position="169"/>
    </location>
</feature>
<dbReference type="PANTHER" id="PTHR42852">
    <property type="entry name" value="THIOL:DISULFIDE INTERCHANGE PROTEIN DSBE"/>
    <property type="match status" value="1"/>
</dbReference>
<dbReference type="EMBL" id="JAWDIO010000002">
    <property type="protein sequence ID" value="MDU0353486.1"/>
    <property type="molecule type" value="Genomic_DNA"/>
</dbReference>
<dbReference type="InterPro" id="IPR036249">
    <property type="entry name" value="Thioredoxin-like_sf"/>
</dbReference>
<evidence type="ECO:0000259" key="2">
    <source>
        <dbReference type="PROSITE" id="PS51352"/>
    </source>
</evidence>
<accession>A0ABU3SU09</accession>
<keyword evidence="4" id="KW-1185">Reference proteome</keyword>
<dbReference type="InterPro" id="IPR013766">
    <property type="entry name" value="Thioredoxin_domain"/>
</dbReference>
<evidence type="ECO:0000256" key="1">
    <source>
        <dbReference type="SAM" id="SignalP"/>
    </source>
</evidence>
<dbReference type="RefSeq" id="WP_316025155.1">
    <property type="nucleotide sequence ID" value="NZ_JAWDIO010000002.1"/>
</dbReference>
<dbReference type="InterPro" id="IPR000866">
    <property type="entry name" value="AhpC/TSA"/>
</dbReference>
<name>A0ABU3SU09_9ALTE</name>
<feature type="chain" id="PRO_5045646908" evidence="1">
    <location>
        <begin position="25"/>
        <end position="169"/>
    </location>
</feature>
<organism evidence="3 4">
    <name type="scientific">Paraglaciecola aquimarina</name>
    <dbReference type="NCBI Taxonomy" id="1235557"/>
    <lineage>
        <taxon>Bacteria</taxon>
        <taxon>Pseudomonadati</taxon>
        <taxon>Pseudomonadota</taxon>
        <taxon>Gammaproteobacteria</taxon>
        <taxon>Alteromonadales</taxon>
        <taxon>Alteromonadaceae</taxon>
        <taxon>Paraglaciecola</taxon>
    </lineage>
</organism>
<evidence type="ECO:0000313" key="3">
    <source>
        <dbReference type="EMBL" id="MDU0353486.1"/>
    </source>
</evidence>
<comment type="caution">
    <text evidence="3">The sequence shown here is derived from an EMBL/GenBank/DDBJ whole genome shotgun (WGS) entry which is preliminary data.</text>
</comment>
<keyword evidence="1" id="KW-0732">Signal</keyword>
<dbReference type="InterPro" id="IPR050553">
    <property type="entry name" value="Thioredoxin_ResA/DsbE_sf"/>
</dbReference>
<evidence type="ECO:0000313" key="4">
    <source>
        <dbReference type="Proteomes" id="UP001247805"/>
    </source>
</evidence>
<dbReference type="Gene3D" id="3.40.30.10">
    <property type="entry name" value="Glutaredoxin"/>
    <property type="match status" value="1"/>
</dbReference>
<sequence>MLNKYKFKTLVVLFCVTFASSWLANAQAAKDFSLNLGPNFATLPAKLSGLKGQVVYLDFWASWCKPCRKSFPWMNNMQQQYAGQGLQIITVNLDQEANLAEQFLTQTPTNLPIVYDPQGKIAEAYQLLGMPSSYLIDRAGNIRVSHAGFFSKKQKQYEQEIVSLLAEKE</sequence>
<dbReference type="PROSITE" id="PS51352">
    <property type="entry name" value="THIOREDOXIN_2"/>
    <property type="match status" value="1"/>
</dbReference>
<dbReference type="SUPFAM" id="SSF52833">
    <property type="entry name" value="Thioredoxin-like"/>
    <property type="match status" value="1"/>
</dbReference>
<feature type="signal peptide" evidence="1">
    <location>
        <begin position="1"/>
        <end position="24"/>
    </location>
</feature>
<protein>
    <submittedName>
        <fullName evidence="3">TlpA disulfide reductase family protein</fullName>
    </submittedName>
</protein>
<dbReference type="CDD" id="cd02966">
    <property type="entry name" value="TlpA_like_family"/>
    <property type="match status" value="1"/>
</dbReference>
<reference evidence="3 4" key="1">
    <citation type="submission" date="2023-10" db="EMBL/GenBank/DDBJ databases">
        <title>Glaciecola aquimarina strain GGW-M5 nov., isolated from a coastal seawater.</title>
        <authorList>
            <person name="Bayburt H."/>
            <person name="Kim J.M."/>
            <person name="Choi B.J."/>
            <person name="Jeon C.O."/>
        </authorList>
    </citation>
    <scope>NUCLEOTIDE SEQUENCE [LARGE SCALE GENOMIC DNA]</scope>
    <source>
        <strain evidence="3 4">KCTC 32108</strain>
    </source>
</reference>
<proteinExistence type="predicted"/>
<dbReference type="PANTHER" id="PTHR42852:SF18">
    <property type="entry name" value="CHROMOSOME UNDETERMINED SCAFFOLD_47, WHOLE GENOME SHOTGUN SEQUENCE"/>
    <property type="match status" value="1"/>
</dbReference>
<gene>
    <name evidence="3" type="ORF">RS130_05705</name>
</gene>
<dbReference type="Pfam" id="PF00578">
    <property type="entry name" value="AhpC-TSA"/>
    <property type="match status" value="1"/>
</dbReference>